<reference evidence="2 3" key="1">
    <citation type="journal article" date="2004" name="Science">
        <title>The genome of the diatom Thalassiosira pseudonana: ecology, evolution, and metabolism.</title>
        <authorList>
            <person name="Armbrust E.V."/>
            <person name="Berges J.A."/>
            <person name="Bowler C."/>
            <person name="Green B.R."/>
            <person name="Martinez D."/>
            <person name="Putnam N.H."/>
            <person name="Zhou S."/>
            <person name="Allen A.E."/>
            <person name="Apt K.E."/>
            <person name="Bechner M."/>
            <person name="Brzezinski M.A."/>
            <person name="Chaal B.K."/>
            <person name="Chiovitti A."/>
            <person name="Davis A.K."/>
            <person name="Demarest M.S."/>
            <person name="Detter J.C."/>
            <person name="Glavina T."/>
            <person name="Goodstein D."/>
            <person name="Hadi M.Z."/>
            <person name="Hellsten U."/>
            <person name="Hildebrand M."/>
            <person name="Jenkins B.D."/>
            <person name="Jurka J."/>
            <person name="Kapitonov V.V."/>
            <person name="Kroger N."/>
            <person name="Lau W.W."/>
            <person name="Lane T.W."/>
            <person name="Larimer F.W."/>
            <person name="Lippmeier J.C."/>
            <person name="Lucas S."/>
            <person name="Medina M."/>
            <person name="Montsant A."/>
            <person name="Obornik M."/>
            <person name="Parker M.S."/>
            <person name="Palenik B."/>
            <person name="Pazour G.J."/>
            <person name="Richardson P.M."/>
            <person name="Rynearson T.A."/>
            <person name="Saito M.A."/>
            <person name="Schwartz D.C."/>
            <person name="Thamatrakoln K."/>
            <person name="Valentin K."/>
            <person name="Vardi A."/>
            <person name="Wilkerson F.P."/>
            <person name="Rokhsar D.S."/>
        </authorList>
    </citation>
    <scope>NUCLEOTIDE SEQUENCE [LARGE SCALE GENOMIC DNA]</scope>
    <source>
        <strain evidence="2 3">CCMP1335</strain>
    </source>
</reference>
<gene>
    <name evidence="2" type="ORF">THAPSDRAFT_21393</name>
</gene>
<dbReference type="GeneID" id="7443083"/>
<sequence length="340" mass="39871">MAPFNPSTPNAPSPSYDVSPSDYYFSTPKYTAAPSSYSNHHAMIEALTQQLREKEMELRLLSQDNNVLEEQLRHKRHPSTLESAYEDLLAHSNKRDDEFRVLQRHNDELMTRYNELETKCNSLEHTVNSQLRLLDEQDGEMTVMQKQFDKLRFQLMGAIESENITAYEKDERTRDVISLENLVERLAREVEFHKNKEIEAMSFQTQLKDRLEEFNSVSHRTGAIMDEQEREIRKLTNANKELQREMSAQNMRMQKQAEENGKVKRMLSKLGNELDEKDKEITSLSWAIERYEDIVEKAEHITFEQSRKMRAKGEEIDLLKDELKWEKAGIMSYYGCTGSS</sequence>
<keyword evidence="3" id="KW-1185">Reference proteome</keyword>
<accession>B8BV29</accession>
<dbReference type="RefSeq" id="XP_002287944.1">
    <property type="nucleotide sequence ID" value="XM_002287908.1"/>
</dbReference>
<organism evidence="2 3">
    <name type="scientific">Thalassiosira pseudonana</name>
    <name type="common">Marine diatom</name>
    <name type="synonym">Cyclotella nana</name>
    <dbReference type="NCBI Taxonomy" id="35128"/>
    <lineage>
        <taxon>Eukaryota</taxon>
        <taxon>Sar</taxon>
        <taxon>Stramenopiles</taxon>
        <taxon>Ochrophyta</taxon>
        <taxon>Bacillariophyta</taxon>
        <taxon>Coscinodiscophyceae</taxon>
        <taxon>Thalassiosirophycidae</taxon>
        <taxon>Thalassiosirales</taxon>
        <taxon>Thalassiosiraceae</taxon>
        <taxon>Thalassiosira</taxon>
    </lineage>
</organism>
<feature type="coiled-coil region" evidence="1">
    <location>
        <begin position="37"/>
        <end position="71"/>
    </location>
</feature>
<evidence type="ECO:0000313" key="2">
    <source>
        <dbReference type="EMBL" id="EED95387.1"/>
    </source>
</evidence>
<evidence type="ECO:0000313" key="3">
    <source>
        <dbReference type="Proteomes" id="UP000001449"/>
    </source>
</evidence>
<protein>
    <submittedName>
        <fullName evidence="2">Uncharacterized protein</fullName>
    </submittedName>
</protein>
<dbReference type="PaxDb" id="35128-Thaps21393"/>
<name>B8BV29_THAPS</name>
<dbReference type="OMA" id="AREVEFH"/>
<reference evidence="2 3" key="2">
    <citation type="journal article" date="2008" name="Nature">
        <title>The Phaeodactylum genome reveals the evolutionary history of diatom genomes.</title>
        <authorList>
            <person name="Bowler C."/>
            <person name="Allen A.E."/>
            <person name="Badger J.H."/>
            <person name="Grimwood J."/>
            <person name="Jabbari K."/>
            <person name="Kuo A."/>
            <person name="Maheswari U."/>
            <person name="Martens C."/>
            <person name="Maumus F."/>
            <person name="Otillar R.P."/>
            <person name="Rayko E."/>
            <person name="Salamov A."/>
            <person name="Vandepoele K."/>
            <person name="Beszteri B."/>
            <person name="Gruber A."/>
            <person name="Heijde M."/>
            <person name="Katinka M."/>
            <person name="Mock T."/>
            <person name="Valentin K."/>
            <person name="Verret F."/>
            <person name="Berges J.A."/>
            <person name="Brownlee C."/>
            <person name="Cadoret J.P."/>
            <person name="Chiovitti A."/>
            <person name="Choi C.J."/>
            <person name="Coesel S."/>
            <person name="De Martino A."/>
            <person name="Detter J.C."/>
            <person name="Durkin C."/>
            <person name="Falciatore A."/>
            <person name="Fournet J."/>
            <person name="Haruta M."/>
            <person name="Huysman M.J."/>
            <person name="Jenkins B.D."/>
            <person name="Jiroutova K."/>
            <person name="Jorgensen R.E."/>
            <person name="Joubert Y."/>
            <person name="Kaplan A."/>
            <person name="Kroger N."/>
            <person name="Kroth P.G."/>
            <person name="La Roche J."/>
            <person name="Lindquist E."/>
            <person name="Lommer M."/>
            <person name="Martin-Jezequel V."/>
            <person name="Lopez P.J."/>
            <person name="Lucas S."/>
            <person name="Mangogna M."/>
            <person name="McGinnis K."/>
            <person name="Medlin L.K."/>
            <person name="Montsant A."/>
            <person name="Oudot-Le Secq M.P."/>
            <person name="Napoli C."/>
            <person name="Obornik M."/>
            <person name="Parker M.S."/>
            <person name="Petit J.L."/>
            <person name="Porcel B.M."/>
            <person name="Poulsen N."/>
            <person name="Robison M."/>
            <person name="Rychlewski L."/>
            <person name="Rynearson T.A."/>
            <person name="Schmutz J."/>
            <person name="Shapiro H."/>
            <person name="Siaut M."/>
            <person name="Stanley M."/>
            <person name="Sussman M.R."/>
            <person name="Taylor A.R."/>
            <person name="Vardi A."/>
            <person name="von Dassow P."/>
            <person name="Vyverman W."/>
            <person name="Willis A."/>
            <person name="Wyrwicz L.S."/>
            <person name="Rokhsar D.S."/>
            <person name="Weissenbach J."/>
            <person name="Armbrust E.V."/>
            <person name="Green B.R."/>
            <person name="Van de Peer Y."/>
            <person name="Grigoriev I.V."/>
        </authorList>
    </citation>
    <scope>NUCLEOTIDE SEQUENCE [LARGE SCALE GENOMIC DNA]</scope>
    <source>
        <strain evidence="2 3">CCMP1335</strain>
    </source>
</reference>
<dbReference type="KEGG" id="tps:THAPSDRAFT_21393"/>
<feature type="coiled-coil region" evidence="1">
    <location>
        <begin position="99"/>
        <end position="126"/>
    </location>
</feature>
<feature type="coiled-coil region" evidence="1">
    <location>
        <begin position="225"/>
        <end position="259"/>
    </location>
</feature>
<proteinExistence type="predicted"/>
<dbReference type="InParanoid" id="B8BV29"/>
<dbReference type="HOGENOM" id="CLU_817581_0_0_1"/>
<dbReference type="AlphaFoldDB" id="B8BV29"/>
<dbReference type="EMBL" id="CM000639">
    <property type="protein sequence ID" value="EED95387.1"/>
    <property type="molecule type" value="Genomic_DNA"/>
</dbReference>
<dbReference type="Proteomes" id="UP000001449">
    <property type="component" value="Chromosome 2"/>
</dbReference>
<feature type="coiled-coil region" evidence="1">
    <location>
        <begin position="169"/>
        <end position="196"/>
    </location>
</feature>
<keyword evidence="1" id="KW-0175">Coiled coil</keyword>
<evidence type="ECO:0000256" key="1">
    <source>
        <dbReference type="SAM" id="Coils"/>
    </source>
</evidence>